<evidence type="ECO:0000313" key="1">
    <source>
        <dbReference type="EMBL" id="MCK2213268.1"/>
    </source>
</evidence>
<dbReference type="RefSeq" id="WP_242376179.1">
    <property type="nucleotide sequence ID" value="NZ_JAKRKC020000001.1"/>
</dbReference>
<keyword evidence="2" id="KW-1185">Reference proteome</keyword>
<evidence type="ECO:0000313" key="2">
    <source>
        <dbReference type="Proteomes" id="UP001317259"/>
    </source>
</evidence>
<comment type="caution">
    <text evidence="1">The sequence shown here is derived from an EMBL/GenBank/DDBJ whole genome shotgun (WGS) entry which is preliminary data.</text>
</comment>
<dbReference type="EMBL" id="JAKRKC020000001">
    <property type="protein sequence ID" value="MCK2213268.1"/>
    <property type="molecule type" value="Genomic_DNA"/>
</dbReference>
<reference evidence="1 2" key="1">
    <citation type="submission" date="2022-04" db="EMBL/GenBank/DDBJ databases">
        <title>Genome draft of Actinomadura sp. ATCC 31491.</title>
        <authorList>
            <person name="Shi X."/>
            <person name="Du Y."/>
        </authorList>
    </citation>
    <scope>NUCLEOTIDE SEQUENCE [LARGE SCALE GENOMIC DNA]</scope>
    <source>
        <strain evidence="1 2">ATCC 31491</strain>
    </source>
</reference>
<gene>
    <name evidence="1" type="ORF">MF672_005580</name>
</gene>
<name>A0ABT0FMX3_9ACTN</name>
<protein>
    <submittedName>
        <fullName evidence="1">Neutral zinc metallopeptidase</fullName>
    </submittedName>
</protein>
<accession>A0ABT0FMX3</accession>
<proteinExistence type="predicted"/>
<sequence length="195" mass="22348">MYVNAIVRCLEKTWGQHLTNAELGYKKVKVLHLDRIPKKYCGFDIDKADSQAWYCGRTNTLVFQIGKTWLDDPSDLWLFRTAAATYAYHVQKLVAIAAAYDDLPYRNKSELHEQARRESLQSDCFAGAFLKSVWPLKNRAEEDWYALLGLIQGDLRGEERWYGRTGSIKNWMRAGFRTGDPASCNTWTAPSSKVA</sequence>
<organism evidence="1 2">
    <name type="scientific">Actinomadura luzonensis</name>
    <dbReference type="NCBI Taxonomy" id="2805427"/>
    <lineage>
        <taxon>Bacteria</taxon>
        <taxon>Bacillati</taxon>
        <taxon>Actinomycetota</taxon>
        <taxon>Actinomycetes</taxon>
        <taxon>Streptosporangiales</taxon>
        <taxon>Thermomonosporaceae</taxon>
        <taxon>Actinomadura</taxon>
    </lineage>
</organism>
<dbReference type="Proteomes" id="UP001317259">
    <property type="component" value="Unassembled WGS sequence"/>
</dbReference>